<dbReference type="SUPFAM" id="SSF55874">
    <property type="entry name" value="ATPase domain of HSP90 chaperone/DNA topoisomerase II/histidine kinase"/>
    <property type="match status" value="1"/>
</dbReference>
<comment type="catalytic activity">
    <reaction evidence="1">
        <text>ATP + protein L-histidine = ADP + protein N-phospho-L-histidine.</text>
        <dbReference type="EC" id="2.7.13.3"/>
    </reaction>
</comment>
<evidence type="ECO:0000256" key="7">
    <source>
        <dbReference type="SAM" id="Phobius"/>
    </source>
</evidence>
<dbReference type="InterPro" id="IPR036097">
    <property type="entry name" value="HisK_dim/P_sf"/>
</dbReference>
<dbReference type="PROSITE" id="PS50109">
    <property type="entry name" value="HIS_KIN"/>
    <property type="match status" value="1"/>
</dbReference>
<evidence type="ECO:0000256" key="2">
    <source>
        <dbReference type="ARBA" id="ARBA00012438"/>
    </source>
</evidence>
<evidence type="ECO:0000256" key="1">
    <source>
        <dbReference type="ARBA" id="ARBA00000085"/>
    </source>
</evidence>
<dbReference type="InterPro" id="IPR004358">
    <property type="entry name" value="Sig_transdc_His_kin-like_C"/>
</dbReference>
<keyword evidence="6" id="KW-0902">Two-component regulatory system</keyword>
<evidence type="ECO:0000256" key="6">
    <source>
        <dbReference type="ARBA" id="ARBA00023012"/>
    </source>
</evidence>
<evidence type="ECO:0000256" key="4">
    <source>
        <dbReference type="ARBA" id="ARBA00022679"/>
    </source>
</evidence>
<accession>A0ABZ1C5L5</accession>
<keyword evidence="9" id="KW-0067">ATP-binding</keyword>
<dbReference type="PRINTS" id="PR00344">
    <property type="entry name" value="BCTRLSENSOR"/>
</dbReference>
<dbReference type="PANTHER" id="PTHR43711:SF26">
    <property type="entry name" value="SENSOR HISTIDINE KINASE RCSC"/>
    <property type="match status" value="1"/>
</dbReference>
<keyword evidence="7" id="KW-0472">Membrane</keyword>
<feature type="domain" description="Histidine kinase" evidence="8">
    <location>
        <begin position="257"/>
        <end position="476"/>
    </location>
</feature>
<dbReference type="Gene3D" id="3.30.565.10">
    <property type="entry name" value="Histidine kinase-like ATPase, C-terminal domain"/>
    <property type="match status" value="1"/>
</dbReference>
<proteinExistence type="predicted"/>
<dbReference type="Pfam" id="PF07695">
    <property type="entry name" value="7TMR-DISM_7TM"/>
    <property type="match status" value="1"/>
</dbReference>
<feature type="transmembrane region" description="Helical" evidence="7">
    <location>
        <begin position="165"/>
        <end position="187"/>
    </location>
</feature>
<dbReference type="EMBL" id="CP139781">
    <property type="protein sequence ID" value="WRQ86643.1"/>
    <property type="molecule type" value="Genomic_DNA"/>
</dbReference>
<dbReference type="Proteomes" id="UP000738431">
    <property type="component" value="Chromosome"/>
</dbReference>
<dbReference type="SMART" id="SM00387">
    <property type="entry name" value="HATPase_c"/>
    <property type="match status" value="1"/>
</dbReference>
<dbReference type="Pfam" id="PF00512">
    <property type="entry name" value="HisKA"/>
    <property type="match status" value="1"/>
</dbReference>
<feature type="transmembrane region" description="Helical" evidence="7">
    <location>
        <begin position="41"/>
        <end position="61"/>
    </location>
</feature>
<dbReference type="PANTHER" id="PTHR43711">
    <property type="entry name" value="TWO-COMPONENT HISTIDINE KINASE"/>
    <property type="match status" value="1"/>
</dbReference>
<dbReference type="InterPro" id="IPR005467">
    <property type="entry name" value="His_kinase_dom"/>
</dbReference>
<feature type="transmembrane region" description="Helical" evidence="7">
    <location>
        <begin position="136"/>
        <end position="158"/>
    </location>
</feature>
<dbReference type="CDD" id="cd00082">
    <property type="entry name" value="HisKA"/>
    <property type="match status" value="1"/>
</dbReference>
<dbReference type="SMART" id="SM00388">
    <property type="entry name" value="HisKA"/>
    <property type="match status" value="1"/>
</dbReference>
<name>A0ABZ1C5L5_9BACT</name>
<dbReference type="Gene3D" id="1.10.287.130">
    <property type="match status" value="1"/>
</dbReference>
<keyword evidence="9" id="KW-0547">Nucleotide-binding</keyword>
<evidence type="ECO:0000259" key="8">
    <source>
        <dbReference type="PROSITE" id="PS50109"/>
    </source>
</evidence>
<dbReference type="InterPro" id="IPR036890">
    <property type="entry name" value="HATPase_C_sf"/>
</dbReference>
<feature type="transmembrane region" description="Helical" evidence="7">
    <location>
        <begin position="199"/>
        <end position="218"/>
    </location>
</feature>
<dbReference type="GO" id="GO:0005524">
    <property type="term" value="F:ATP binding"/>
    <property type="evidence" value="ECO:0007669"/>
    <property type="project" value="UniProtKB-KW"/>
</dbReference>
<keyword evidence="10" id="KW-1185">Reference proteome</keyword>
<organism evidence="9 10">
    <name type="scientific">Actomonas aquatica</name>
    <dbReference type="NCBI Taxonomy" id="2866162"/>
    <lineage>
        <taxon>Bacteria</taxon>
        <taxon>Pseudomonadati</taxon>
        <taxon>Verrucomicrobiota</taxon>
        <taxon>Opitutia</taxon>
        <taxon>Opitutales</taxon>
        <taxon>Opitutaceae</taxon>
        <taxon>Actomonas</taxon>
    </lineage>
</organism>
<keyword evidence="4" id="KW-0808">Transferase</keyword>
<evidence type="ECO:0000313" key="9">
    <source>
        <dbReference type="EMBL" id="WRQ86643.1"/>
    </source>
</evidence>
<evidence type="ECO:0000256" key="5">
    <source>
        <dbReference type="ARBA" id="ARBA00022777"/>
    </source>
</evidence>
<dbReference type="InterPro" id="IPR003661">
    <property type="entry name" value="HisK_dim/P_dom"/>
</dbReference>
<dbReference type="InterPro" id="IPR003594">
    <property type="entry name" value="HATPase_dom"/>
</dbReference>
<feature type="transmembrane region" description="Helical" evidence="7">
    <location>
        <begin position="13"/>
        <end position="34"/>
    </location>
</feature>
<reference evidence="9 10" key="1">
    <citation type="submission" date="2023-12" db="EMBL/GenBank/DDBJ databases">
        <title>Description of an unclassified Opitutus bacterium of Verrucomicrobiota.</title>
        <authorList>
            <person name="Zhang D.-F."/>
        </authorList>
    </citation>
    <scope>NUCLEOTIDE SEQUENCE [LARGE SCALE GENOMIC DNA]</scope>
    <source>
        <strain evidence="9 10">WL0086</strain>
    </source>
</reference>
<dbReference type="SUPFAM" id="SSF47384">
    <property type="entry name" value="Homodimeric domain of signal transducing histidine kinase"/>
    <property type="match status" value="1"/>
</dbReference>
<feature type="transmembrane region" description="Helical" evidence="7">
    <location>
        <begin position="112"/>
        <end position="130"/>
    </location>
</feature>
<sequence>MVAWNDLISRSEVVALLTGATLPAAGFALAGWGLRRSRAQVYFAGYMLGLLLVFWLQGVLNGPGADQGVAPPWWGWLSDLIQLPYAWLYVRFVRTYFELESWSSRWAAWCRWLGRLYVIPLVLVGLKALTGLGLSSWVIMLFNLANVLGSYALTGWAWHRRREGAGWFLVAVSPLALSGLLLAVQWAVNAGGSEINGLFPFWLGVLVHLALGVVALGVQHRRLDLRVQAEAAARDEAERKAVKLAAVNETQEEYASFISHEVRTPLHAVLGISRRLHESGLTPDQREQVATIQSTARLMLGVVDSMLDIAKVEAAAGTLKREAVDVRALLNETVAMFAPQLEWKRLRVETTVQPELPAFVSADSLRLQQVLINLVAYAVNQTQEGAVDIRVQWERDEQLTLAVTDAGGGISARHQANLFTAPQRVSLGLAEGGLRAPTGLGLIIARRLADLMRASLTVDSEPGRGTTLTLALKAPRWSASQQRSVRTFGVRERAG</sequence>
<dbReference type="InterPro" id="IPR050736">
    <property type="entry name" value="Sensor_HK_Regulatory"/>
</dbReference>
<protein>
    <recommendedName>
        <fullName evidence="2">histidine kinase</fullName>
        <ecNumber evidence="2">2.7.13.3</ecNumber>
    </recommendedName>
</protein>
<keyword evidence="7" id="KW-0812">Transmembrane</keyword>
<evidence type="ECO:0000256" key="3">
    <source>
        <dbReference type="ARBA" id="ARBA00022553"/>
    </source>
</evidence>
<keyword evidence="5" id="KW-0418">Kinase</keyword>
<keyword evidence="3" id="KW-0597">Phosphoprotein</keyword>
<feature type="transmembrane region" description="Helical" evidence="7">
    <location>
        <begin position="73"/>
        <end position="92"/>
    </location>
</feature>
<dbReference type="RefSeq" id="WP_324726019.1">
    <property type="nucleotide sequence ID" value="NZ_CP139781.1"/>
</dbReference>
<keyword evidence="7" id="KW-1133">Transmembrane helix</keyword>
<dbReference type="EC" id="2.7.13.3" evidence="2"/>
<dbReference type="Pfam" id="PF02518">
    <property type="entry name" value="HATPase_c"/>
    <property type="match status" value="1"/>
</dbReference>
<gene>
    <name evidence="9" type="ORF">K1X11_017665</name>
</gene>
<evidence type="ECO:0000313" key="10">
    <source>
        <dbReference type="Proteomes" id="UP000738431"/>
    </source>
</evidence>
<dbReference type="InterPro" id="IPR011623">
    <property type="entry name" value="7TMR_DISM_rcpt_extracell_dom1"/>
</dbReference>